<accession>A0AAV8X245</accession>
<dbReference type="AlphaFoldDB" id="A0AAV8X245"/>
<organism evidence="2 3">
    <name type="scientific">Aromia moschata</name>
    <dbReference type="NCBI Taxonomy" id="1265417"/>
    <lineage>
        <taxon>Eukaryota</taxon>
        <taxon>Metazoa</taxon>
        <taxon>Ecdysozoa</taxon>
        <taxon>Arthropoda</taxon>
        <taxon>Hexapoda</taxon>
        <taxon>Insecta</taxon>
        <taxon>Pterygota</taxon>
        <taxon>Neoptera</taxon>
        <taxon>Endopterygota</taxon>
        <taxon>Coleoptera</taxon>
        <taxon>Polyphaga</taxon>
        <taxon>Cucujiformia</taxon>
        <taxon>Chrysomeloidea</taxon>
        <taxon>Cerambycidae</taxon>
        <taxon>Cerambycinae</taxon>
        <taxon>Callichromatini</taxon>
        <taxon>Aromia</taxon>
    </lineage>
</organism>
<feature type="region of interest" description="Disordered" evidence="1">
    <location>
        <begin position="43"/>
        <end position="77"/>
    </location>
</feature>
<feature type="compositionally biased region" description="Polar residues" evidence="1">
    <location>
        <begin position="91"/>
        <end position="100"/>
    </location>
</feature>
<gene>
    <name evidence="2" type="ORF">NQ318_000125</name>
</gene>
<dbReference type="EMBL" id="JAPWTK010001461">
    <property type="protein sequence ID" value="KAJ8932465.1"/>
    <property type="molecule type" value="Genomic_DNA"/>
</dbReference>
<dbReference type="Proteomes" id="UP001162162">
    <property type="component" value="Unassembled WGS sequence"/>
</dbReference>
<feature type="region of interest" description="Disordered" evidence="1">
    <location>
        <begin position="91"/>
        <end position="186"/>
    </location>
</feature>
<evidence type="ECO:0000256" key="1">
    <source>
        <dbReference type="SAM" id="MobiDB-lite"/>
    </source>
</evidence>
<sequence>MIPQLVLRRVHEMHQLVENSEKYLTEQENLERLNALSEWQGRPAWTSRRQRRAGPAEAQRLAAAAHQGPRPPPSGALFSNAAIELLRQETTCSESDNDSVYTPHHSPKHKQPPSDAGATANRVSFGLRNPDGGADRAGLPDRLRGHQEQRRERRRGRRARRHRRHVRLRPGHHRPDDGPAPSTPDELDCALPSPISVPPRSFADSMDKLNKLGKSRFEYYRRCAVGKRQEVPVYGCPRRRLVVWMNDVVGDGVDVRPLPRGDATRYGNSCAASLCLLSGEFGKFSHVEVPVRNSPTWEKIKPHVVDAGSQTYHSSVRQVPLGRPAETT</sequence>
<evidence type="ECO:0000313" key="2">
    <source>
        <dbReference type="EMBL" id="KAJ8932465.1"/>
    </source>
</evidence>
<protein>
    <submittedName>
        <fullName evidence="2">Uncharacterized protein</fullName>
    </submittedName>
</protein>
<reference evidence="2" key="1">
    <citation type="journal article" date="2023" name="Insect Mol. Biol.">
        <title>Genome sequencing provides insights into the evolution of gene families encoding plant cell wall-degrading enzymes in longhorned beetles.</title>
        <authorList>
            <person name="Shin N.R."/>
            <person name="Okamura Y."/>
            <person name="Kirsch R."/>
            <person name="Pauchet Y."/>
        </authorList>
    </citation>
    <scope>NUCLEOTIDE SEQUENCE</scope>
    <source>
        <strain evidence="2">AMC_N1</strain>
    </source>
</reference>
<keyword evidence="3" id="KW-1185">Reference proteome</keyword>
<evidence type="ECO:0000313" key="3">
    <source>
        <dbReference type="Proteomes" id="UP001162162"/>
    </source>
</evidence>
<feature type="compositionally biased region" description="Basic and acidic residues" evidence="1">
    <location>
        <begin position="138"/>
        <end position="151"/>
    </location>
</feature>
<proteinExistence type="predicted"/>
<comment type="caution">
    <text evidence="2">The sequence shown here is derived from an EMBL/GenBank/DDBJ whole genome shotgun (WGS) entry which is preliminary data.</text>
</comment>
<name>A0AAV8X245_9CUCU</name>
<feature type="compositionally biased region" description="Low complexity" evidence="1">
    <location>
        <begin position="53"/>
        <end position="65"/>
    </location>
</feature>
<feature type="compositionally biased region" description="Basic residues" evidence="1">
    <location>
        <begin position="152"/>
        <end position="172"/>
    </location>
</feature>